<sequence>MINPCKLIENGEEFTVAKFEGERLVYDFSQVLRYLETKGKLLFGSGFRIYEEDLEILHRLTNYFIRDREKCELYGLNPDKGLLLTGPEGCGKTSLMKLLRHLVPHYRYYEVIPTRNIVFGFNHIGFKIIEDYGNNGSICFDDLGAEPAGRYYGQDYNVLGEIMLSRYDLFVSHKVKTHATTNLNAEELENRYGIRIRSRMRQLFNLVAFDADSKDKRK</sequence>
<dbReference type="SUPFAM" id="SSF52540">
    <property type="entry name" value="P-loop containing nucleoside triphosphate hydrolases"/>
    <property type="match status" value="1"/>
</dbReference>
<dbReference type="Gene3D" id="3.40.50.300">
    <property type="entry name" value="P-loop containing nucleotide triphosphate hydrolases"/>
    <property type="match status" value="1"/>
</dbReference>
<evidence type="ECO:0000313" key="1">
    <source>
        <dbReference type="EMBL" id="MCP9201308.1"/>
    </source>
</evidence>
<organism evidence="1 2">
    <name type="scientific">Christiangramia oceanisediminis</name>
    <dbReference type="NCBI Taxonomy" id="2920386"/>
    <lineage>
        <taxon>Bacteria</taxon>
        <taxon>Pseudomonadati</taxon>
        <taxon>Bacteroidota</taxon>
        <taxon>Flavobacteriia</taxon>
        <taxon>Flavobacteriales</taxon>
        <taxon>Flavobacteriaceae</taxon>
        <taxon>Christiangramia</taxon>
    </lineage>
</organism>
<protein>
    <submittedName>
        <fullName evidence="1">ATPase</fullName>
    </submittedName>
</protein>
<evidence type="ECO:0000313" key="2">
    <source>
        <dbReference type="Proteomes" id="UP001155280"/>
    </source>
</evidence>
<dbReference type="EMBL" id="JANCNS010000003">
    <property type="protein sequence ID" value="MCP9201308.1"/>
    <property type="molecule type" value="Genomic_DNA"/>
</dbReference>
<comment type="caution">
    <text evidence="1">The sequence shown here is derived from an EMBL/GenBank/DDBJ whole genome shotgun (WGS) entry which is preliminary data.</text>
</comment>
<reference evidence="1" key="1">
    <citation type="submission" date="2022-07" db="EMBL/GenBank/DDBJ databases">
        <title>Gramela sediminis sp. nov., isolated from deep-sea sediment of the Indian Ocean.</title>
        <authorList>
            <person name="Shi H."/>
        </authorList>
    </citation>
    <scope>NUCLEOTIDE SEQUENCE</scope>
    <source>
        <strain evidence="1">GC03-9</strain>
    </source>
</reference>
<accession>A0A9X2RAD4</accession>
<dbReference type="InterPro" id="IPR027417">
    <property type="entry name" value="P-loop_NTPase"/>
</dbReference>
<keyword evidence="2" id="KW-1185">Reference proteome</keyword>
<dbReference type="RefSeq" id="WP_241552174.1">
    <property type="nucleotide sequence ID" value="NZ_JANCNS010000003.1"/>
</dbReference>
<name>A0A9X2RAD4_9FLAO</name>
<dbReference type="AlphaFoldDB" id="A0A9X2RAD4"/>
<proteinExistence type="predicted"/>
<dbReference type="Proteomes" id="UP001155280">
    <property type="component" value="Unassembled WGS sequence"/>
</dbReference>
<gene>
    <name evidence="1" type="ORF">MKO06_15470</name>
</gene>